<evidence type="ECO:0000313" key="2">
    <source>
        <dbReference type="Proteomes" id="UP000011185"/>
    </source>
</evidence>
<organism evidence="1 2">
    <name type="scientific">Trachipleistophora hominis</name>
    <name type="common">Microsporidian parasite</name>
    <dbReference type="NCBI Taxonomy" id="72359"/>
    <lineage>
        <taxon>Eukaryota</taxon>
        <taxon>Fungi</taxon>
        <taxon>Fungi incertae sedis</taxon>
        <taxon>Microsporidia</taxon>
        <taxon>Pleistophoridae</taxon>
        <taxon>Trachipleistophora</taxon>
    </lineage>
</organism>
<name>L7JVA6_TRAHO</name>
<evidence type="ECO:0000313" key="1">
    <source>
        <dbReference type="EMBL" id="ELQ74986.1"/>
    </source>
</evidence>
<dbReference type="Proteomes" id="UP000011185">
    <property type="component" value="Unassembled WGS sequence"/>
</dbReference>
<dbReference type="VEuPathDB" id="MicrosporidiaDB:THOM_2070"/>
<dbReference type="InParanoid" id="L7JVA6"/>
<reference evidence="1 2" key="1">
    <citation type="journal article" date="2012" name="PLoS Pathog.">
        <title>The genome of the obligate intracellular parasite Trachipleistophora hominis: new insights into microsporidian genome dynamics and reductive evolution.</title>
        <authorList>
            <person name="Heinz E."/>
            <person name="Williams T.A."/>
            <person name="Nakjang S."/>
            <person name="Noel C.J."/>
            <person name="Swan D.C."/>
            <person name="Goldberg A.V."/>
            <person name="Harris S.R."/>
            <person name="Weinmaier T."/>
            <person name="Markert S."/>
            <person name="Becher D."/>
            <person name="Bernhardt J."/>
            <person name="Dagan T."/>
            <person name="Hacker C."/>
            <person name="Lucocq J.M."/>
            <person name="Schweder T."/>
            <person name="Rattei T."/>
            <person name="Hall N."/>
            <person name="Hirt R.P."/>
            <person name="Embley T.M."/>
        </authorList>
    </citation>
    <scope>NUCLEOTIDE SEQUENCE [LARGE SCALE GENOMIC DNA]</scope>
</reference>
<dbReference type="AlphaFoldDB" id="L7JVA6"/>
<sequence length="62" mass="7624">MANDYQALRKFAFKFKFKRKGYKMDQNLIDICDELVIRYAKVRKKLKKYRIRYDPEKTSAKI</sequence>
<accession>L7JVA6</accession>
<dbReference type="EMBL" id="JH993999">
    <property type="protein sequence ID" value="ELQ74986.1"/>
    <property type="molecule type" value="Genomic_DNA"/>
</dbReference>
<keyword evidence="2" id="KW-1185">Reference proteome</keyword>
<proteinExistence type="predicted"/>
<gene>
    <name evidence="1" type="ORF">THOM_2070</name>
</gene>
<protein>
    <submittedName>
        <fullName evidence="1">Uncharacterized protein</fullName>
    </submittedName>
</protein>
<dbReference type="HOGENOM" id="CLU_2905763_0_0_1"/>